<comment type="caution">
    <text evidence="1">The sequence shown here is derived from an EMBL/GenBank/DDBJ whole genome shotgun (WGS) entry which is preliminary data.</text>
</comment>
<organism evidence="1 2">
    <name type="scientific">Catharanthus roseus</name>
    <name type="common">Madagascar periwinkle</name>
    <name type="synonym">Vinca rosea</name>
    <dbReference type="NCBI Taxonomy" id="4058"/>
    <lineage>
        <taxon>Eukaryota</taxon>
        <taxon>Viridiplantae</taxon>
        <taxon>Streptophyta</taxon>
        <taxon>Embryophyta</taxon>
        <taxon>Tracheophyta</taxon>
        <taxon>Spermatophyta</taxon>
        <taxon>Magnoliopsida</taxon>
        <taxon>eudicotyledons</taxon>
        <taxon>Gunneridae</taxon>
        <taxon>Pentapetalae</taxon>
        <taxon>asterids</taxon>
        <taxon>lamiids</taxon>
        <taxon>Gentianales</taxon>
        <taxon>Apocynaceae</taxon>
        <taxon>Rauvolfioideae</taxon>
        <taxon>Vinceae</taxon>
        <taxon>Catharanthinae</taxon>
        <taxon>Catharanthus</taxon>
    </lineage>
</organism>
<name>A0ACC0BY10_CATRO</name>
<reference evidence="2" key="1">
    <citation type="journal article" date="2023" name="Nat. Plants">
        <title>Single-cell RNA sequencing provides a high-resolution roadmap for understanding the multicellular compartmentation of specialized metabolism.</title>
        <authorList>
            <person name="Sun S."/>
            <person name="Shen X."/>
            <person name="Li Y."/>
            <person name="Li Y."/>
            <person name="Wang S."/>
            <person name="Li R."/>
            <person name="Zhang H."/>
            <person name="Shen G."/>
            <person name="Guo B."/>
            <person name="Wei J."/>
            <person name="Xu J."/>
            <person name="St-Pierre B."/>
            <person name="Chen S."/>
            <person name="Sun C."/>
        </authorList>
    </citation>
    <scope>NUCLEOTIDE SEQUENCE [LARGE SCALE GENOMIC DNA]</scope>
</reference>
<keyword evidence="2" id="KW-1185">Reference proteome</keyword>
<accession>A0ACC0BY10</accession>
<dbReference type="Proteomes" id="UP001060085">
    <property type="component" value="Linkage Group LG02"/>
</dbReference>
<gene>
    <name evidence="1" type="ORF">M9H77_08391</name>
</gene>
<sequence length="202" mass="21889">MVESSKTVNLTRAAAPLPAPSFYSPLSSSNINRGRGGISRISSDTTTHLHFLVTKGCAPWTAHLRNAPTILHSGSAPRVSLLLPVTTWLPRAPANFFPVAAQILTGGYQWLVVPVPDFAAIHQPTCGSSMTPLLVAQQRKSSSSLDDPRHSTPGVFAVAGDTQWPSVQWISQASNFNRGNDDFQTHLGRGRAQVFPQWLRVK</sequence>
<dbReference type="EMBL" id="CM044702">
    <property type="protein sequence ID" value="KAI5677441.1"/>
    <property type="molecule type" value="Genomic_DNA"/>
</dbReference>
<evidence type="ECO:0000313" key="1">
    <source>
        <dbReference type="EMBL" id="KAI5677441.1"/>
    </source>
</evidence>
<protein>
    <submittedName>
        <fullName evidence="1">Uncharacterized protein</fullName>
    </submittedName>
</protein>
<evidence type="ECO:0000313" key="2">
    <source>
        <dbReference type="Proteomes" id="UP001060085"/>
    </source>
</evidence>
<proteinExistence type="predicted"/>